<dbReference type="NCBIfam" id="NF004826">
    <property type="entry name" value="PRK06182.1"/>
    <property type="match status" value="1"/>
</dbReference>
<dbReference type="Pfam" id="PF00106">
    <property type="entry name" value="adh_short"/>
    <property type="match status" value="1"/>
</dbReference>
<dbReference type="OrthoDB" id="9775296at2"/>
<dbReference type="CDD" id="cd05374">
    <property type="entry name" value="17beta-HSD-like_SDR_c"/>
    <property type="match status" value="1"/>
</dbReference>
<keyword evidence="2" id="KW-0560">Oxidoreductase</keyword>
<reference evidence="4 5" key="1">
    <citation type="submission" date="2019-01" db="EMBL/GenBank/DDBJ databases">
        <title>Weissella sp. nov., a novel lactic acid bacterium isolated from animal feces.</title>
        <authorList>
            <person name="Wang L.-T."/>
        </authorList>
    </citation>
    <scope>NUCLEOTIDE SEQUENCE [LARGE SCALE GENOMIC DNA]</scope>
    <source>
        <strain evidence="4 5">8H-2</strain>
    </source>
</reference>
<organism evidence="4 5">
    <name type="scientific">Weissella muntiaci</name>
    <dbReference type="NCBI Taxonomy" id="2508881"/>
    <lineage>
        <taxon>Bacteria</taxon>
        <taxon>Bacillati</taxon>
        <taxon>Bacillota</taxon>
        <taxon>Bacilli</taxon>
        <taxon>Lactobacillales</taxon>
        <taxon>Lactobacillaceae</taxon>
        <taxon>Weissella</taxon>
    </lineage>
</organism>
<evidence type="ECO:0000256" key="1">
    <source>
        <dbReference type="ARBA" id="ARBA00006484"/>
    </source>
</evidence>
<dbReference type="PANTHER" id="PTHR44169:SF6">
    <property type="entry name" value="NADPH-DEPENDENT 1-ACYLDIHYDROXYACETONE PHOSPHATE REDUCTASE"/>
    <property type="match status" value="1"/>
</dbReference>
<dbReference type="InterPro" id="IPR036291">
    <property type="entry name" value="NAD(P)-bd_dom_sf"/>
</dbReference>
<dbReference type="InterPro" id="IPR002347">
    <property type="entry name" value="SDR_fam"/>
</dbReference>
<dbReference type="Proteomes" id="UP000371977">
    <property type="component" value="Unassembled WGS sequence"/>
</dbReference>
<gene>
    <name evidence="4" type="ORF">ESZ50_05900</name>
</gene>
<dbReference type="SUPFAM" id="SSF51735">
    <property type="entry name" value="NAD(P)-binding Rossmann-fold domains"/>
    <property type="match status" value="1"/>
</dbReference>
<dbReference type="PANTHER" id="PTHR44169">
    <property type="entry name" value="NADPH-DEPENDENT 1-ACYLDIHYDROXYACETONE PHOSPHATE REDUCTASE"/>
    <property type="match status" value="1"/>
</dbReference>
<name>A0A6C2C8B3_9LACO</name>
<evidence type="ECO:0000256" key="3">
    <source>
        <dbReference type="RuleBase" id="RU000363"/>
    </source>
</evidence>
<keyword evidence="5" id="KW-1185">Reference proteome</keyword>
<sequence>MEKRVALVTGASSGIGKATAIALNQAGYVVNGVARRVALMDDLEELGIKTLAMDVTDEKVMKTQVEKILATEGRIDVLVNNAGYGSYGAVEDVSIAEARRQFEVNIFGLARLTQLVLPSMREHQFGKIVNISSMGGRMWTPYGAWYHASKFALEGFSNSMRIEVAPFGIDVILIEPGAIKTQWGLIAADNFEEASSHGAYATAAKTKAANLRNLYQNGKLTAPEVIANKIVKAVTVRRPRTHYLVGYGAKPAVAFKNIFGDRLFDWLIQKIM</sequence>
<protein>
    <submittedName>
        <fullName evidence="4">SDR family NAD(P)-dependent oxidoreductase</fullName>
    </submittedName>
</protein>
<dbReference type="EMBL" id="SDGZ01000014">
    <property type="protein sequence ID" value="TYC49673.1"/>
    <property type="molecule type" value="Genomic_DNA"/>
</dbReference>
<dbReference type="RefSeq" id="WP_148622665.1">
    <property type="nucleotide sequence ID" value="NZ_SDGZ01000014.1"/>
</dbReference>
<accession>A0A6C2C8B3</accession>
<comment type="caution">
    <text evidence="4">The sequence shown here is derived from an EMBL/GenBank/DDBJ whole genome shotgun (WGS) entry which is preliminary data.</text>
</comment>
<proteinExistence type="inferred from homology"/>
<evidence type="ECO:0000313" key="4">
    <source>
        <dbReference type="EMBL" id="TYC49673.1"/>
    </source>
</evidence>
<dbReference type="GO" id="GO:0016491">
    <property type="term" value="F:oxidoreductase activity"/>
    <property type="evidence" value="ECO:0007669"/>
    <property type="project" value="UniProtKB-KW"/>
</dbReference>
<comment type="similarity">
    <text evidence="1 3">Belongs to the short-chain dehydrogenases/reductases (SDR) family.</text>
</comment>
<evidence type="ECO:0000313" key="5">
    <source>
        <dbReference type="Proteomes" id="UP000371977"/>
    </source>
</evidence>
<dbReference type="AlphaFoldDB" id="A0A6C2C8B3"/>
<dbReference type="PRINTS" id="PR00081">
    <property type="entry name" value="GDHRDH"/>
</dbReference>
<dbReference type="PRINTS" id="PR00080">
    <property type="entry name" value="SDRFAMILY"/>
</dbReference>
<evidence type="ECO:0000256" key="2">
    <source>
        <dbReference type="ARBA" id="ARBA00023002"/>
    </source>
</evidence>
<dbReference type="Gene3D" id="3.40.50.720">
    <property type="entry name" value="NAD(P)-binding Rossmann-like Domain"/>
    <property type="match status" value="1"/>
</dbReference>